<evidence type="ECO:0000256" key="1">
    <source>
        <dbReference type="ARBA" id="ARBA00007804"/>
    </source>
</evidence>
<dbReference type="GO" id="GO:0008017">
    <property type="term" value="F:microtubule binding"/>
    <property type="evidence" value="ECO:0007669"/>
    <property type="project" value="TreeGrafter"/>
</dbReference>
<evidence type="ECO:0000256" key="4">
    <source>
        <dbReference type="ARBA" id="ARBA00022776"/>
    </source>
</evidence>
<dbReference type="Gene3D" id="3.30.160.430">
    <property type="match status" value="1"/>
</dbReference>
<comment type="subcellular location">
    <subcellularLocation>
        <location evidence="10">Nucleus</location>
    </subcellularLocation>
    <subcellularLocation>
        <location evidence="10">Chromosome</location>
        <location evidence="10">Centromere</location>
        <location evidence="10">Kinetochore</location>
    </subcellularLocation>
</comment>
<proteinExistence type="inferred from homology"/>
<dbReference type="AlphaFoldDB" id="A0A9N9NP46"/>
<organism evidence="12 13">
    <name type="scientific">Funneliformis caledonium</name>
    <dbReference type="NCBI Taxonomy" id="1117310"/>
    <lineage>
        <taxon>Eukaryota</taxon>
        <taxon>Fungi</taxon>
        <taxon>Fungi incertae sedis</taxon>
        <taxon>Mucoromycota</taxon>
        <taxon>Glomeromycotina</taxon>
        <taxon>Glomeromycetes</taxon>
        <taxon>Glomerales</taxon>
        <taxon>Glomeraceae</taxon>
        <taxon>Funneliformis</taxon>
    </lineage>
</organism>
<dbReference type="InterPro" id="IPR013252">
    <property type="entry name" value="Ndc80_Spc24"/>
</dbReference>
<keyword evidence="3 10" id="KW-0132">Cell division</keyword>
<feature type="coiled-coil region" evidence="11">
    <location>
        <begin position="42"/>
        <end position="69"/>
    </location>
</feature>
<keyword evidence="2 10" id="KW-0158">Chromosome</keyword>
<dbReference type="CDD" id="cd11565">
    <property type="entry name" value="RWD_Spc24"/>
    <property type="match status" value="1"/>
</dbReference>
<evidence type="ECO:0000256" key="6">
    <source>
        <dbReference type="ARBA" id="ARBA00023054"/>
    </source>
</evidence>
<gene>
    <name evidence="12" type="ORF">FCALED_LOCUS16659</name>
</gene>
<dbReference type="PANTHER" id="PTHR22142">
    <property type="match status" value="1"/>
</dbReference>
<keyword evidence="6 11" id="KW-0175">Coiled coil</keyword>
<comment type="function">
    <text evidence="10">Acts as a component of the essential kinetochore-associated NDC80 complex, which is required for chromosome segregation and spindle checkpoint activity.</text>
</comment>
<keyword evidence="8 10" id="KW-0131">Cell cycle</keyword>
<evidence type="ECO:0000256" key="10">
    <source>
        <dbReference type="RuleBase" id="RU368011"/>
    </source>
</evidence>
<evidence type="ECO:0000256" key="2">
    <source>
        <dbReference type="ARBA" id="ARBA00022454"/>
    </source>
</evidence>
<dbReference type="PANTHER" id="PTHR22142:SF2">
    <property type="entry name" value="KINETOCHORE PROTEIN SPC24"/>
    <property type="match status" value="1"/>
</dbReference>
<sequence length="189" mass="22338">PFLSMEHSDNIINEIVALKNKFNSDEQTAILKEIAQNVRKFEEITNQKSEKLRNELRTLNRKLTTIQASTKKTIEQNEAGFNDLMVKYEREKFDLDESITQLDAEEKYPLELEELENMNIEDETLPKDDITSLQLHVYRKLGIQFIEDEETHELKARIESPDNNDIHTLVIDDRHSQYFMTNHLWELST</sequence>
<evidence type="ECO:0000256" key="7">
    <source>
        <dbReference type="ARBA" id="ARBA00023242"/>
    </source>
</evidence>
<keyword evidence="13" id="KW-1185">Reference proteome</keyword>
<name>A0A9N9NP46_9GLOM</name>
<dbReference type="GO" id="GO:0031262">
    <property type="term" value="C:Ndc80 complex"/>
    <property type="evidence" value="ECO:0007669"/>
    <property type="project" value="TreeGrafter"/>
</dbReference>
<dbReference type="GO" id="GO:0007059">
    <property type="term" value="P:chromosome segregation"/>
    <property type="evidence" value="ECO:0007669"/>
    <property type="project" value="TreeGrafter"/>
</dbReference>
<comment type="caution">
    <text evidence="12">The sequence shown here is derived from an EMBL/GenBank/DDBJ whole genome shotgun (WGS) entry which is preliminary data.</text>
</comment>
<comment type="subunit">
    <text evidence="10">Component of the NDC80 complex.</text>
</comment>
<dbReference type="Pfam" id="PF08286">
    <property type="entry name" value="Spc24"/>
    <property type="match status" value="1"/>
</dbReference>
<reference evidence="12" key="1">
    <citation type="submission" date="2021-06" db="EMBL/GenBank/DDBJ databases">
        <authorList>
            <person name="Kallberg Y."/>
            <person name="Tangrot J."/>
            <person name="Rosling A."/>
        </authorList>
    </citation>
    <scope>NUCLEOTIDE SEQUENCE</scope>
    <source>
        <strain evidence="12">UK204</strain>
    </source>
</reference>
<keyword evidence="4 10" id="KW-0498">Mitosis</keyword>
<evidence type="ECO:0000313" key="13">
    <source>
        <dbReference type="Proteomes" id="UP000789570"/>
    </source>
</evidence>
<evidence type="ECO:0000256" key="8">
    <source>
        <dbReference type="ARBA" id="ARBA00023306"/>
    </source>
</evidence>
<evidence type="ECO:0000256" key="5">
    <source>
        <dbReference type="ARBA" id="ARBA00022838"/>
    </source>
</evidence>
<dbReference type="SUPFAM" id="SSF143026">
    <property type="entry name" value="Kinetochore globular domain"/>
    <property type="match status" value="1"/>
</dbReference>
<protein>
    <recommendedName>
        <fullName evidence="10">Kinetochore protein Spc24</fullName>
    </recommendedName>
</protein>
<feature type="non-terminal residue" evidence="12">
    <location>
        <position position="1"/>
    </location>
</feature>
<evidence type="ECO:0000256" key="11">
    <source>
        <dbReference type="SAM" id="Coils"/>
    </source>
</evidence>
<comment type="similarity">
    <text evidence="1 10">Belongs to the SPC24 family.</text>
</comment>
<dbReference type="EMBL" id="CAJVPQ010020640">
    <property type="protein sequence ID" value="CAG8756568.1"/>
    <property type="molecule type" value="Genomic_DNA"/>
</dbReference>
<evidence type="ECO:0000256" key="3">
    <source>
        <dbReference type="ARBA" id="ARBA00022618"/>
    </source>
</evidence>
<dbReference type="InterPro" id="IPR038066">
    <property type="entry name" value="Spc24_Fungi_globular_sf"/>
</dbReference>
<evidence type="ECO:0000256" key="9">
    <source>
        <dbReference type="ARBA" id="ARBA00023328"/>
    </source>
</evidence>
<accession>A0A9N9NP46</accession>
<dbReference type="Proteomes" id="UP000789570">
    <property type="component" value="Unassembled WGS sequence"/>
</dbReference>
<dbReference type="GO" id="GO:0051301">
    <property type="term" value="P:cell division"/>
    <property type="evidence" value="ECO:0007669"/>
    <property type="project" value="UniProtKB-UniRule"/>
</dbReference>
<evidence type="ECO:0000313" key="12">
    <source>
        <dbReference type="EMBL" id="CAG8756568.1"/>
    </source>
</evidence>
<dbReference type="OrthoDB" id="3344830at2759"/>
<dbReference type="GO" id="GO:0005634">
    <property type="term" value="C:nucleus"/>
    <property type="evidence" value="ECO:0007669"/>
    <property type="project" value="UniProtKB-SubCell"/>
</dbReference>
<keyword evidence="7 10" id="KW-0539">Nucleus</keyword>
<keyword evidence="9 10" id="KW-0137">Centromere</keyword>
<feature type="non-terminal residue" evidence="12">
    <location>
        <position position="189"/>
    </location>
</feature>
<keyword evidence="5 10" id="KW-0995">Kinetochore</keyword>